<evidence type="ECO:0000256" key="1">
    <source>
        <dbReference type="ARBA" id="ARBA00022801"/>
    </source>
</evidence>
<dbReference type="SUPFAM" id="SSF56601">
    <property type="entry name" value="beta-lactamase/transpeptidase-like"/>
    <property type="match status" value="1"/>
</dbReference>
<dbReference type="InterPro" id="IPR001466">
    <property type="entry name" value="Beta-lactam-related"/>
</dbReference>
<feature type="domain" description="Beta-lactamase-related" evidence="2">
    <location>
        <begin position="19"/>
        <end position="363"/>
    </location>
</feature>
<keyword evidence="1" id="KW-0378">Hydrolase</keyword>
<dbReference type="PANTHER" id="PTHR43283:SF11">
    <property type="entry name" value="BETA-LACTAMASE-RELATED DOMAIN-CONTAINING PROTEIN"/>
    <property type="match status" value="1"/>
</dbReference>
<protein>
    <recommendedName>
        <fullName evidence="2">Beta-lactamase-related domain-containing protein</fullName>
    </recommendedName>
</protein>
<name>A0A381XGI3_9ZZZZ</name>
<reference evidence="3" key="1">
    <citation type="submission" date="2018-05" db="EMBL/GenBank/DDBJ databases">
        <authorList>
            <person name="Lanie J.A."/>
            <person name="Ng W.-L."/>
            <person name="Kazmierczak K.M."/>
            <person name="Andrzejewski T.M."/>
            <person name="Davidsen T.M."/>
            <person name="Wayne K.J."/>
            <person name="Tettelin H."/>
            <person name="Glass J.I."/>
            <person name="Rusch D."/>
            <person name="Podicherti R."/>
            <person name="Tsui H.-C.T."/>
            <person name="Winkler M.E."/>
        </authorList>
    </citation>
    <scope>NUCLEOTIDE SEQUENCE</scope>
</reference>
<evidence type="ECO:0000313" key="3">
    <source>
        <dbReference type="EMBL" id="SVA63652.1"/>
    </source>
</evidence>
<dbReference type="Gene3D" id="3.40.710.10">
    <property type="entry name" value="DD-peptidase/beta-lactamase superfamily"/>
    <property type="match status" value="1"/>
</dbReference>
<proteinExistence type="predicted"/>
<dbReference type="InterPro" id="IPR050789">
    <property type="entry name" value="Diverse_Enzym_Activities"/>
</dbReference>
<dbReference type="GO" id="GO:0016787">
    <property type="term" value="F:hydrolase activity"/>
    <property type="evidence" value="ECO:0007669"/>
    <property type="project" value="UniProtKB-KW"/>
</dbReference>
<dbReference type="PANTHER" id="PTHR43283">
    <property type="entry name" value="BETA-LACTAMASE-RELATED"/>
    <property type="match status" value="1"/>
</dbReference>
<dbReference type="AlphaFoldDB" id="A0A381XGI3"/>
<dbReference type="Pfam" id="PF00144">
    <property type="entry name" value="Beta-lactamase"/>
    <property type="match status" value="1"/>
</dbReference>
<organism evidence="3">
    <name type="scientific">marine metagenome</name>
    <dbReference type="NCBI Taxonomy" id="408172"/>
    <lineage>
        <taxon>unclassified sequences</taxon>
        <taxon>metagenomes</taxon>
        <taxon>ecological metagenomes</taxon>
    </lineage>
</organism>
<sequence>MAKQKIPTGKALDQAAVVVKQFIKAGATPGAAVLVGRHDRIVLDRGLGHLSYRDDAPPVTSETIYDLASLTKVLVTTTLAMLYYERGLLDLDGPVKDYIAEFHGGDKDQVRIKDLLAHCSGLVWWVDLHKRFEGKTPAETKVKYLQAICEMPLNYPPRTRAVYSDLGFILLGEILERIGKEQLDTLAKTCIFEPLGMSETTFRPKFSDNIAPTEEDEWRGRIVQGEVHDENAFSLGGVAPHAGVFSTARSLAPFPRMLLSGRNGSDKSLLSAGTIKHFTCRANLVSGSSRALGWDTPSDESYGMSASSMAMPGGMNQSCGHYFSESSFGHTGFTGTSLWIDPEHDVFVILLTNRVHPRRDNQKITALRPAFHDAVMTALGMTVS</sequence>
<gene>
    <name evidence="3" type="ORF">METZ01_LOCUS116506</name>
</gene>
<accession>A0A381XGI3</accession>
<dbReference type="EMBL" id="UINC01015039">
    <property type="protein sequence ID" value="SVA63652.1"/>
    <property type="molecule type" value="Genomic_DNA"/>
</dbReference>
<dbReference type="InterPro" id="IPR012338">
    <property type="entry name" value="Beta-lactam/transpept-like"/>
</dbReference>
<evidence type="ECO:0000259" key="2">
    <source>
        <dbReference type="Pfam" id="PF00144"/>
    </source>
</evidence>